<dbReference type="AlphaFoldDB" id="A0A1Y6CE96"/>
<dbReference type="OrthoDB" id="9806005at2"/>
<dbReference type="Proteomes" id="UP000192907">
    <property type="component" value="Unassembled WGS sequence"/>
</dbReference>
<organism evidence="1 2">
    <name type="scientific">Pseudobacteriovorax antillogorgiicola</name>
    <dbReference type="NCBI Taxonomy" id="1513793"/>
    <lineage>
        <taxon>Bacteria</taxon>
        <taxon>Pseudomonadati</taxon>
        <taxon>Bdellovibrionota</taxon>
        <taxon>Oligoflexia</taxon>
        <taxon>Oligoflexales</taxon>
        <taxon>Pseudobacteriovoracaceae</taxon>
        <taxon>Pseudobacteriovorax</taxon>
    </lineage>
</organism>
<sequence>MSHYCLDDFLDLPQIVYREDQNYTPNNPEKVRWQLSSDNPLNSFTQVWLDCEPGKARLAGFFHPKQIIAGVPSAFFGFWESIDDLKICSSLFKSFEAWAKDQGAKRIYGPIDYTTFGRYRLRMPHKKYPTPFTGEPYNPSYYPHLLAALGYRVAESYETLIARSRLLTIAMTKFKVLKKSPPRDIEFLPLTNEALRQYQTGIYDLIHSIFQHNFAYRSISKEQFENFVIPNYQRIVDPNSSVLLFDHSKERVVGVGVTYPDYSQITSQGAKTRISEDDISFAKHHHLLRNPMILGKTYGVLPEYRRQGLHNAMSYMSMRYGQGWGPTVACLARRGNHSIRKIRAPVDVIEYGLYAKDL</sequence>
<dbReference type="SUPFAM" id="SSF55729">
    <property type="entry name" value="Acyl-CoA N-acyltransferases (Nat)"/>
    <property type="match status" value="1"/>
</dbReference>
<dbReference type="PANTHER" id="PTHR41368">
    <property type="entry name" value="PROTEIN YGHO"/>
    <property type="match status" value="1"/>
</dbReference>
<dbReference type="Gene3D" id="3.40.630.30">
    <property type="match status" value="1"/>
</dbReference>
<protein>
    <recommendedName>
        <fullName evidence="3">N-acetyltransferase domain-containing protein</fullName>
    </recommendedName>
</protein>
<evidence type="ECO:0008006" key="3">
    <source>
        <dbReference type="Google" id="ProtNLM"/>
    </source>
</evidence>
<name>A0A1Y6CE96_9BACT</name>
<dbReference type="InterPro" id="IPR016181">
    <property type="entry name" value="Acyl_CoA_acyltransferase"/>
</dbReference>
<evidence type="ECO:0000313" key="2">
    <source>
        <dbReference type="Proteomes" id="UP000192907"/>
    </source>
</evidence>
<dbReference type="PANTHER" id="PTHR41368:SF1">
    <property type="entry name" value="PROTEIN YGHO"/>
    <property type="match status" value="1"/>
</dbReference>
<keyword evidence="2" id="KW-1185">Reference proteome</keyword>
<dbReference type="RefSeq" id="WP_132321903.1">
    <property type="nucleotide sequence ID" value="NZ_FWZT01000016.1"/>
</dbReference>
<gene>
    <name evidence="1" type="ORF">SAMN06296036_1164</name>
</gene>
<accession>A0A1Y6CE96</accession>
<reference evidence="2" key="1">
    <citation type="submission" date="2017-04" db="EMBL/GenBank/DDBJ databases">
        <authorList>
            <person name="Varghese N."/>
            <person name="Submissions S."/>
        </authorList>
    </citation>
    <scope>NUCLEOTIDE SEQUENCE [LARGE SCALE GENOMIC DNA]</scope>
    <source>
        <strain evidence="2">RKEM611</strain>
    </source>
</reference>
<dbReference type="EMBL" id="FWZT01000016">
    <property type="protein sequence ID" value="SMF51656.1"/>
    <property type="molecule type" value="Genomic_DNA"/>
</dbReference>
<dbReference type="InterPro" id="IPR039968">
    <property type="entry name" value="BcerS-like"/>
</dbReference>
<proteinExistence type="predicted"/>
<evidence type="ECO:0000313" key="1">
    <source>
        <dbReference type="EMBL" id="SMF51656.1"/>
    </source>
</evidence>
<dbReference type="STRING" id="1513793.SAMN06296036_1164"/>